<feature type="region of interest" description="Disordered" evidence="2">
    <location>
        <begin position="201"/>
        <end position="253"/>
    </location>
</feature>
<feature type="region of interest" description="Disordered" evidence="2">
    <location>
        <begin position="737"/>
        <end position="760"/>
    </location>
</feature>
<evidence type="ECO:0000256" key="1">
    <source>
        <dbReference type="SAM" id="Coils"/>
    </source>
</evidence>
<accession>A0AAD5XR38</accession>
<keyword evidence="4" id="KW-1185">Reference proteome</keyword>
<dbReference type="Proteomes" id="UP001212152">
    <property type="component" value="Unassembled WGS sequence"/>
</dbReference>
<keyword evidence="1" id="KW-0175">Coiled coil</keyword>
<feature type="compositionally biased region" description="Low complexity" evidence="2">
    <location>
        <begin position="294"/>
        <end position="304"/>
    </location>
</feature>
<evidence type="ECO:0000256" key="2">
    <source>
        <dbReference type="SAM" id="MobiDB-lite"/>
    </source>
</evidence>
<protein>
    <submittedName>
        <fullName evidence="3">Uncharacterized protein</fullName>
    </submittedName>
</protein>
<proteinExistence type="predicted"/>
<name>A0AAD5XR38_9FUNG</name>
<feature type="coiled-coil region" evidence="1">
    <location>
        <begin position="34"/>
        <end position="66"/>
    </location>
</feature>
<feature type="region of interest" description="Disordered" evidence="2">
    <location>
        <begin position="92"/>
        <end position="112"/>
    </location>
</feature>
<evidence type="ECO:0000313" key="3">
    <source>
        <dbReference type="EMBL" id="KAJ3185500.1"/>
    </source>
</evidence>
<dbReference type="AlphaFoldDB" id="A0AAD5XR38"/>
<feature type="compositionally biased region" description="Pro residues" evidence="2">
    <location>
        <begin position="280"/>
        <end position="293"/>
    </location>
</feature>
<organism evidence="3 4">
    <name type="scientific">Geranomyces variabilis</name>
    <dbReference type="NCBI Taxonomy" id="109894"/>
    <lineage>
        <taxon>Eukaryota</taxon>
        <taxon>Fungi</taxon>
        <taxon>Fungi incertae sedis</taxon>
        <taxon>Chytridiomycota</taxon>
        <taxon>Chytridiomycota incertae sedis</taxon>
        <taxon>Chytridiomycetes</taxon>
        <taxon>Spizellomycetales</taxon>
        <taxon>Powellomycetaceae</taxon>
        <taxon>Geranomyces</taxon>
    </lineage>
</organism>
<feature type="compositionally biased region" description="Polar residues" evidence="2">
    <location>
        <begin position="405"/>
        <end position="423"/>
    </location>
</feature>
<feature type="compositionally biased region" description="Polar residues" evidence="2">
    <location>
        <begin position="305"/>
        <end position="315"/>
    </location>
</feature>
<feature type="region of interest" description="Disordered" evidence="2">
    <location>
        <begin position="267"/>
        <end position="338"/>
    </location>
</feature>
<evidence type="ECO:0000313" key="4">
    <source>
        <dbReference type="Proteomes" id="UP001212152"/>
    </source>
</evidence>
<feature type="region of interest" description="Disordered" evidence="2">
    <location>
        <begin position="125"/>
        <end position="163"/>
    </location>
</feature>
<reference evidence="3" key="1">
    <citation type="submission" date="2020-05" db="EMBL/GenBank/DDBJ databases">
        <title>Phylogenomic resolution of chytrid fungi.</title>
        <authorList>
            <person name="Stajich J.E."/>
            <person name="Amses K."/>
            <person name="Simmons R."/>
            <person name="Seto K."/>
            <person name="Myers J."/>
            <person name="Bonds A."/>
            <person name="Quandt C.A."/>
            <person name="Barry K."/>
            <person name="Liu P."/>
            <person name="Grigoriev I."/>
            <person name="Longcore J.E."/>
            <person name="James T.Y."/>
        </authorList>
    </citation>
    <scope>NUCLEOTIDE SEQUENCE</scope>
    <source>
        <strain evidence="3">JEL0379</strain>
    </source>
</reference>
<dbReference type="EMBL" id="JADGJQ010000001">
    <property type="protein sequence ID" value="KAJ3185500.1"/>
    <property type="molecule type" value="Genomic_DNA"/>
</dbReference>
<sequence length="941" mass="103352">MDELLKALLTNAANNPNPETLASALAVADRIRASNESQERLKAIELENLQEQNRAAALRVKEQELSLQFAIGSTSSSGPTSSSSSVIYPVSDAAASSTNPRGSQPGGRLNMCDMDAQSNYLSLQPLQQQQQQYVADPSSKWFDGTSSSALTSRPEDPTRLPLPHQYHQHSLLDTSRSMQPLTGSMPPYLPSQYPPVCNGHSENPPVLSQGPGAQPGLTFLGPPQMPGLWPNDVQQQQQQQQQSSVDGGAMATSMGVGVGTQPYYYGADPNASFRSQQPYAQPPPALPVQPQPPQQQQQQQHPQPSLHSTRSNTLQHQHRHHTIQTGSRLIGRRGRSTAPIDWNPANHLWTNSHGALLTFGMEDFGHGQSMPHFASFLDAVERTPMGNPPQHDQNHPKIPVYYGEQPNTPYTNNAQSRAPQQLITDDAESRRLSSQFSGSDIPDSDSPLSANVGPNPPGGGGAPTSSAPRKKKQVMEEDGFCRKCGTQIAIFLLHGEEAALQMQHEIDVLCMRCASEEDPSTDPSDTGAPAIATANLVPGSRKRTGPSRRAERAACDVCKRVVAVGSVRLTGDSKDRDRDMEPDFEAEIICVSCRAKYALCTECGGGGRYRTGKWRPLGLFQPGRRTCKLPHVRIGATPVLFAEWLVPDMLDADVTKRSTILNDIEKAVPSMYYHRLAVPEVMELAPPNDLATFEMLEARVAARCKYLRDFVLDPSIERRHNVRRYFGAAWIDRVSRHKKEKKRPTPTPSQPEQQWTEGHAAVDEHGEAKAPGSQSMMVAMISVWWDIRSGCLRLSALQALNTEFTSGSVLFRLTRHVLERIVQDREDFIQNHQGDPPPPIEILGLPVFEEFARLPGVQQTLERLAFSHLNDYEKAHPELDRATVERGLIDVGDLFGGKPKYSRSFYVGSVSGILAGPWGLQAVAKRRKKGVKGTVPVSAEA</sequence>
<comment type="caution">
    <text evidence="3">The sequence shown here is derived from an EMBL/GenBank/DDBJ whole genome shotgun (WGS) entry which is preliminary data.</text>
</comment>
<feature type="region of interest" description="Disordered" evidence="2">
    <location>
        <begin position="382"/>
        <end position="474"/>
    </location>
</feature>
<gene>
    <name evidence="3" type="ORF">HDU87_000123</name>
</gene>